<name>A0A837G8B5_9VIBR</name>
<gene>
    <name evidence="1" type="ORF">TW71_08580</name>
</gene>
<proteinExistence type="predicted"/>
<organism evidence="1">
    <name type="scientific">Vibrio coralliilyticus</name>
    <dbReference type="NCBI Taxonomy" id="190893"/>
    <lineage>
        <taxon>Bacteria</taxon>
        <taxon>Pseudomonadati</taxon>
        <taxon>Pseudomonadota</taxon>
        <taxon>Gammaproteobacteria</taxon>
        <taxon>Vibrionales</taxon>
        <taxon>Vibrionaceae</taxon>
        <taxon>Vibrio</taxon>
    </lineage>
</organism>
<dbReference type="EMBL" id="JXXR01000008">
    <property type="protein sequence ID" value="KJY74972.1"/>
    <property type="molecule type" value="Genomic_DNA"/>
</dbReference>
<evidence type="ECO:0000313" key="1">
    <source>
        <dbReference type="EMBL" id="KJY74972.1"/>
    </source>
</evidence>
<dbReference type="RefSeq" id="WP_045985572.1">
    <property type="nucleotide sequence ID" value="NZ_CP063053.1"/>
</dbReference>
<dbReference type="AlphaFoldDB" id="A0A837G8B5"/>
<reference evidence="1" key="1">
    <citation type="journal article" date="2015" name="BMC Genomics">
        <title>Genome mining reveals unlocked bioactive potential of marine Gram-negative bacteria.</title>
        <authorList>
            <person name="Machado H."/>
            <person name="Sonnenschein E.C."/>
            <person name="Melchiorsen J."/>
            <person name="Gram L."/>
        </authorList>
    </citation>
    <scope>NUCLEOTIDE SEQUENCE</scope>
    <source>
        <strain evidence="1">S2052</strain>
    </source>
</reference>
<comment type="caution">
    <text evidence="1">The sequence shown here is derived from an EMBL/GenBank/DDBJ whole genome shotgun (WGS) entry which is preliminary data.</text>
</comment>
<protein>
    <submittedName>
        <fullName evidence="1">Uncharacterized protein</fullName>
    </submittedName>
</protein>
<accession>A0A837G8B5</accession>
<sequence>MRGCAGGVKRRVAEPYEQSRPPIVAYFHFSFNSEYFTMKILVLMVFLCVLFAPGLFFNHVFCVDDNNLQALDLGVDMSQKKSDIHIPR</sequence>